<keyword evidence="1" id="KW-0812">Transmembrane</keyword>
<dbReference type="AlphaFoldDB" id="A0A1I7TZK9"/>
<keyword evidence="1" id="KW-1133">Transmembrane helix</keyword>
<sequence>MGSIELNTQKEENNNNVILKEHHDDVTAKSKRRVFREKTFVARESLLTTEFRNGNMKIIYNCFTAAFLLFFLRALVDDVLVQKMPLHHTWLIWWNFEKFFSTMAVWTGMFVSTIGVYYAFQHWSTIPSKLTDLASNVSF</sequence>
<feature type="transmembrane region" description="Helical" evidence="1">
    <location>
        <begin position="58"/>
        <end position="76"/>
    </location>
</feature>
<dbReference type="Proteomes" id="UP000095282">
    <property type="component" value="Unplaced"/>
</dbReference>
<proteinExistence type="predicted"/>
<reference evidence="3" key="1">
    <citation type="submission" date="2016-11" db="UniProtKB">
        <authorList>
            <consortium name="WormBaseParasite"/>
        </authorList>
    </citation>
    <scope>IDENTIFICATION</scope>
</reference>
<organism evidence="2 3">
    <name type="scientific">Caenorhabditis tropicalis</name>
    <dbReference type="NCBI Taxonomy" id="1561998"/>
    <lineage>
        <taxon>Eukaryota</taxon>
        <taxon>Metazoa</taxon>
        <taxon>Ecdysozoa</taxon>
        <taxon>Nematoda</taxon>
        <taxon>Chromadorea</taxon>
        <taxon>Rhabditida</taxon>
        <taxon>Rhabditina</taxon>
        <taxon>Rhabditomorpha</taxon>
        <taxon>Rhabditoidea</taxon>
        <taxon>Rhabditidae</taxon>
        <taxon>Peloderinae</taxon>
        <taxon>Caenorhabditis</taxon>
    </lineage>
</organism>
<keyword evidence="1" id="KW-0472">Membrane</keyword>
<evidence type="ECO:0000313" key="2">
    <source>
        <dbReference type="Proteomes" id="UP000095282"/>
    </source>
</evidence>
<dbReference type="STRING" id="1561998.A0A1I7TZK9"/>
<dbReference type="eggNOG" id="KOG0380">
    <property type="taxonomic scope" value="Eukaryota"/>
</dbReference>
<name>A0A1I7TZK9_9PELO</name>
<accession>A0A1I7TZK9</accession>
<protein>
    <submittedName>
        <fullName evidence="3">ADP,ATP carrier protein</fullName>
    </submittedName>
</protein>
<dbReference type="WBParaSite" id="Csp11.Scaffold629.g13378.t1">
    <property type="protein sequence ID" value="Csp11.Scaffold629.g13378.t1"/>
    <property type="gene ID" value="Csp11.Scaffold629.g13378"/>
</dbReference>
<feature type="transmembrane region" description="Helical" evidence="1">
    <location>
        <begin position="99"/>
        <end position="120"/>
    </location>
</feature>
<keyword evidence="2" id="KW-1185">Reference proteome</keyword>
<evidence type="ECO:0000256" key="1">
    <source>
        <dbReference type="SAM" id="Phobius"/>
    </source>
</evidence>
<evidence type="ECO:0000313" key="3">
    <source>
        <dbReference type="WBParaSite" id="Csp11.Scaffold629.g13378.t1"/>
    </source>
</evidence>